<dbReference type="InterPro" id="IPR036010">
    <property type="entry name" value="2Fe-2S_ferredoxin-like_sf"/>
</dbReference>
<evidence type="ECO:0000256" key="1">
    <source>
        <dbReference type="ARBA" id="ARBA00007023"/>
    </source>
</evidence>
<dbReference type="Gene3D" id="3.40.50.740">
    <property type="match status" value="1"/>
</dbReference>
<dbReference type="InterPro" id="IPR054351">
    <property type="entry name" value="NADH_UbQ_OxRdtase_ferredoxin"/>
</dbReference>
<comment type="caution">
    <text evidence="11">The sequence shown here is derived from an EMBL/GenBank/DDBJ whole genome shotgun (WGS) entry which is preliminary data.</text>
</comment>
<sequence length="965" mass="101664">MTFAANPATPVSGSSQAIAFTLDGQPVQARPGETLWDVARRVGTELPHLCHRPGLPPAGNCRACVVEVVGERVLTAACCRAPEPGMRVRTDSARAVQARRTVLELLAADAPDSAALHADSELVHWQRATGAEPGRWPARGAAQAAAAADTTHPAITVRLDACIQCTRCVRACRDLQGNDVLGLAGRGAQVHIVFDQGDAVADSTCVACGECVQACPTGALAPANGALARRSERRVDTICPYCGVGCAITVHVAEGRVLRVDGADGPANAGRLCVKGRFGLDYVHHPRRLTTPLLRRPGVPKDPALLLPGPDGRVNEDAWWAQFRPATWEEALDAAAAGLARVRDAAWAAGVHGRAMPVAGFGSAKGSNEEAYLFQKLIRSAFRTHNVDHCTRLCHASSVAALMEAIGSGAVSNPVRDCALADLIVVIGANPVQNHPVAATWIKNAVRRGARLVLIDPRRTELARVAWRTLTFTPGTDVALLNALLHVIVSEGLVNDAFVAARVQPGDLQALRAHLQAFTPEAMAPLCGIDAATLREVARAYATAPASLIFWGMGVAQHSHGTDNARALIALALLTGQIGRPGTGLHPLRGQNNVQGASDAGLIPMVLPDYHRVTDPAHRAVAEAAWGLPAGFLPAEPGLTVVEILHAAAEGRIRAMLIQGENPAMSDPDAAHARAGLARLEHLVVSDLFLTETAALADVVLPAAAWLEKTGTVTNTDRTVQLGRPVLSPPGQARADAWILEQLARRLGLNWHYDIDPLGGAPTADSGIGRVFDEMAGLMPALSGLRWQRLLRIGAITHPVPSADDPGHPVVFTERFPTPDGRAHLVPARLGAPAEPADSAYPYVLITGRQLEHWHTGAMTRRSAVLDALEPVPHVSLHPQTLQSLGVRVGERVCLRSRRGSVTAAVRADEAVPAGVAFLPFAYAEAAANLLTIAALDPVAKIAEVKYCAVAIEPVRAPAAEAAAL</sequence>
<dbReference type="PROSITE" id="PS51085">
    <property type="entry name" value="2FE2S_FER_2"/>
    <property type="match status" value="1"/>
</dbReference>
<dbReference type="RefSeq" id="WP_144329373.1">
    <property type="nucleotide sequence ID" value="NZ_VJON01000062.1"/>
</dbReference>
<dbReference type="InterPro" id="IPR017900">
    <property type="entry name" value="4Fe4S_Fe_S_CS"/>
</dbReference>
<dbReference type="NCBIfam" id="TIGR01591">
    <property type="entry name" value="Fdh-alpha"/>
    <property type="match status" value="1"/>
</dbReference>
<dbReference type="InterPro" id="IPR006655">
    <property type="entry name" value="Mopterin_OxRdtase_prok_CS"/>
</dbReference>
<dbReference type="InterPro" id="IPR001041">
    <property type="entry name" value="2Fe-2S_ferredoxin-type"/>
</dbReference>
<dbReference type="PIRSF" id="PIRSF036643">
    <property type="entry name" value="FDH_alpha"/>
    <property type="match status" value="1"/>
</dbReference>
<dbReference type="SUPFAM" id="SSF54292">
    <property type="entry name" value="2Fe-2S ferredoxin-like"/>
    <property type="match status" value="1"/>
</dbReference>
<keyword evidence="5 11" id="KW-0560">Oxidoreductase</keyword>
<dbReference type="InterPro" id="IPR006656">
    <property type="entry name" value="Mopterin_OxRdtase"/>
</dbReference>
<dbReference type="PROSITE" id="PS51669">
    <property type="entry name" value="4FE4S_MOW_BIS_MGD"/>
    <property type="match status" value="1"/>
</dbReference>
<dbReference type="Proteomes" id="UP000318294">
    <property type="component" value="Unassembled WGS sequence"/>
</dbReference>
<dbReference type="GO" id="GO:0008863">
    <property type="term" value="F:formate dehydrogenase (NAD+) activity"/>
    <property type="evidence" value="ECO:0007669"/>
    <property type="project" value="InterPro"/>
</dbReference>
<dbReference type="GO" id="GO:0016020">
    <property type="term" value="C:membrane"/>
    <property type="evidence" value="ECO:0007669"/>
    <property type="project" value="TreeGrafter"/>
</dbReference>
<evidence type="ECO:0000256" key="3">
    <source>
        <dbReference type="ARBA" id="ARBA00022723"/>
    </source>
</evidence>
<feature type="domain" description="4Fe-4S ferredoxin-type" evidence="9">
    <location>
        <begin position="197"/>
        <end position="225"/>
    </location>
</feature>
<dbReference type="Pfam" id="PF01568">
    <property type="entry name" value="Molydop_binding"/>
    <property type="match status" value="1"/>
</dbReference>
<dbReference type="InterPro" id="IPR017896">
    <property type="entry name" value="4Fe4S_Fe-S-bd"/>
</dbReference>
<dbReference type="InterPro" id="IPR027467">
    <property type="entry name" value="MopterinOxRdtase_cofactor_BS"/>
</dbReference>
<dbReference type="GO" id="GO:0022904">
    <property type="term" value="P:respiratory electron transport chain"/>
    <property type="evidence" value="ECO:0007669"/>
    <property type="project" value="TreeGrafter"/>
</dbReference>
<reference evidence="11 12" key="1">
    <citation type="submission" date="2019-07" db="EMBL/GenBank/DDBJ databases">
        <title>Tepidimonas charontis SPSP-6 draft genome.</title>
        <authorList>
            <person name="Da Costa M.S."/>
            <person name="Froufe H.J.C."/>
            <person name="Egas C."/>
            <person name="Albuquerque L."/>
        </authorList>
    </citation>
    <scope>NUCLEOTIDE SEQUENCE [LARGE SCALE GENOMIC DNA]</scope>
    <source>
        <strain evidence="11 12">SPSP-6</strain>
    </source>
</reference>
<protein>
    <submittedName>
        <fullName evidence="11">Formate dehydrogenase H</fullName>
        <ecNumber evidence="11">1.17.99.7</ecNumber>
    </submittedName>
</protein>
<feature type="domain" description="4Fe-4S Mo/W bis-MGD-type" evidence="10">
    <location>
        <begin position="232"/>
        <end position="287"/>
    </location>
</feature>
<dbReference type="Pfam" id="PF04879">
    <property type="entry name" value="Molybdop_Fe4S4"/>
    <property type="match status" value="1"/>
</dbReference>
<keyword evidence="2" id="KW-0004">4Fe-4S</keyword>
<dbReference type="InterPro" id="IPR006657">
    <property type="entry name" value="MoPterin_dinucl-bd_dom"/>
</dbReference>
<evidence type="ECO:0000259" key="9">
    <source>
        <dbReference type="PROSITE" id="PS51379"/>
    </source>
</evidence>
<dbReference type="Gene3D" id="3.30.70.20">
    <property type="match status" value="1"/>
</dbReference>
<dbReference type="SUPFAM" id="SSF54862">
    <property type="entry name" value="4Fe-4S ferredoxins"/>
    <property type="match status" value="1"/>
</dbReference>
<evidence type="ECO:0000256" key="2">
    <source>
        <dbReference type="ARBA" id="ARBA00022485"/>
    </source>
</evidence>
<dbReference type="SMART" id="SM00926">
    <property type="entry name" value="Molybdop_Fe4S4"/>
    <property type="match status" value="1"/>
</dbReference>
<dbReference type="PANTHER" id="PTHR43105:SF14">
    <property type="entry name" value="FORMATE DEHYDROGENASE H"/>
    <property type="match status" value="1"/>
</dbReference>
<keyword evidence="4" id="KW-0677">Repeat</keyword>
<dbReference type="GO" id="GO:0043546">
    <property type="term" value="F:molybdopterin cofactor binding"/>
    <property type="evidence" value="ECO:0007669"/>
    <property type="project" value="InterPro"/>
</dbReference>
<feature type="domain" description="2Fe-2S ferredoxin-type" evidence="8">
    <location>
        <begin position="16"/>
        <end position="94"/>
    </location>
</feature>
<dbReference type="EC" id="1.17.99.7" evidence="11"/>
<gene>
    <name evidence="11" type="primary">fdhF</name>
    <name evidence="11" type="ORF">Tchar_02537</name>
</gene>
<dbReference type="InterPro" id="IPR009010">
    <property type="entry name" value="Asp_de-COase-like_dom_sf"/>
</dbReference>
<dbReference type="Gene3D" id="3.40.228.10">
    <property type="entry name" value="Dimethylsulfoxide Reductase, domain 2"/>
    <property type="match status" value="1"/>
</dbReference>
<evidence type="ECO:0000313" key="12">
    <source>
        <dbReference type="Proteomes" id="UP000318294"/>
    </source>
</evidence>
<dbReference type="EMBL" id="VJON01000062">
    <property type="protein sequence ID" value="TSE29804.1"/>
    <property type="molecule type" value="Genomic_DNA"/>
</dbReference>
<keyword evidence="7" id="KW-0411">Iron-sulfur</keyword>
<dbReference type="GO" id="GO:0003954">
    <property type="term" value="F:NADH dehydrogenase activity"/>
    <property type="evidence" value="ECO:0007669"/>
    <property type="project" value="TreeGrafter"/>
</dbReference>
<dbReference type="AlphaFoldDB" id="A0A554X1V2"/>
<keyword evidence="12" id="KW-1185">Reference proteome</keyword>
<dbReference type="PROSITE" id="PS00490">
    <property type="entry name" value="MOLYBDOPTERIN_PROK_2"/>
    <property type="match status" value="1"/>
</dbReference>
<dbReference type="SUPFAM" id="SSF50692">
    <property type="entry name" value="ADC-like"/>
    <property type="match status" value="1"/>
</dbReference>
<proteinExistence type="inferred from homology"/>
<keyword evidence="6" id="KW-0408">Iron</keyword>
<evidence type="ECO:0000256" key="4">
    <source>
        <dbReference type="ARBA" id="ARBA00022737"/>
    </source>
</evidence>
<dbReference type="PROSITE" id="PS00198">
    <property type="entry name" value="4FE4S_FER_1"/>
    <property type="match status" value="1"/>
</dbReference>
<dbReference type="Gene3D" id="2.20.25.90">
    <property type="entry name" value="ADC-like domains"/>
    <property type="match status" value="1"/>
</dbReference>
<evidence type="ECO:0000256" key="6">
    <source>
        <dbReference type="ARBA" id="ARBA00023004"/>
    </source>
</evidence>
<evidence type="ECO:0000259" key="10">
    <source>
        <dbReference type="PROSITE" id="PS51669"/>
    </source>
</evidence>
<feature type="domain" description="4Fe-4S ferredoxin-type" evidence="9">
    <location>
        <begin position="153"/>
        <end position="172"/>
    </location>
</feature>
<dbReference type="InterPro" id="IPR006963">
    <property type="entry name" value="Mopterin_OxRdtase_4Fe-4S_dom"/>
</dbReference>
<evidence type="ECO:0000259" key="8">
    <source>
        <dbReference type="PROSITE" id="PS51085"/>
    </source>
</evidence>
<evidence type="ECO:0000256" key="5">
    <source>
        <dbReference type="ARBA" id="ARBA00023002"/>
    </source>
</evidence>
<dbReference type="CDD" id="cd02753">
    <property type="entry name" value="MopB_Formate-Dh-H"/>
    <property type="match status" value="1"/>
</dbReference>
<dbReference type="Pfam" id="PF00384">
    <property type="entry name" value="Molybdopterin"/>
    <property type="match status" value="1"/>
</dbReference>
<dbReference type="CDD" id="cd00207">
    <property type="entry name" value="fer2"/>
    <property type="match status" value="1"/>
</dbReference>
<keyword evidence="3" id="KW-0479">Metal-binding</keyword>
<dbReference type="GO" id="GO:1990204">
    <property type="term" value="C:oxidoreductase complex"/>
    <property type="evidence" value="ECO:0007669"/>
    <property type="project" value="UniProtKB-ARBA"/>
</dbReference>
<dbReference type="OrthoDB" id="9810782at2"/>
<dbReference type="GO" id="GO:0051539">
    <property type="term" value="F:4 iron, 4 sulfur cluster binding"/>
    <property type="evidence" value="ECO:0007669"/>
    <property type="project" value="UniProtKB-KW"/>
</dbReference>
<dbReference type="InterPro" id="IPR006478">
    <property type="entry name" value="Formate_DH_asu"/>
</dbReference>
<dbReference type="GO" id="GO:0046872">
    <property type="term" value="F:metal ion binding"/>
    <property type="evidence" value="ECO:0007669"/>
    <property type="project" value="UniProtKB-KW"/>
</dbReference>
<evidence type="ECO:0000313" key="11">
    <source>
        <dbReference type="EMBL" id="TSE29804.1"/>
    </source>
</evidence>
<dbReference type="FunFam" id="3.30.70.20:FF:000035">
    <property type="entry name" value="Iron hydrogenase 1"/>
    <property type="match status" value="1"/>
</dbReference>
<dbReference type="Pfam" id="PF13510">
    <property type="entry name" value="Fer2_4"/>
    <property type="match status" value="1"/>
</dbReference>
<dbReference type="InterPro" id="IPR041924">
    <property type="entry name" value="Formate_Dh-H_N"/>
</dbReference>
<evidence type="ECO:0000256" key="7">
    <source>
        <dbReference type="ARBA" id="ARBA00023014"/>
    </source>
</evidence>
<dbReference type="Gene3D" id="3.10.20.740">
    <property type="match status" value="1"/>
</dbReference>
<dbReference type="Gene3D" id="2.40.40.20">
    <property type="match status" value="1"/>
</dbReference>
<comment type="similarity">
    <text evidence="1">In the C-terminal section; belongs to the prokaryotic molybdopterin-containing oxidoreductase family.</text>
</comment>
<name>A0A554X1V2_9BURK</name>
<accession>A0A554X1V2</accession>
<dbReference type="PANTHER" id="PTHR43105">
    <property type="entry name" value="RESPIRATORY NITRATE REDUCTASE"/>
    <property type="match status" value="1"/>
</dbReference>
<dbReference type="CDD" id="cd02790">
    <property type="entry name" value="MopB_CT_Formate-Dh_H"/>
    <property type="match status" value="1"/>
</dbReference>
<dbReference type="Pfam" id="PF22117">
    <property type="entry name" value="Fer4_Nqo3"/>
    <property type="match status" value="1"/>
</dbReference>
<dbReference type="InterPro" id="IPR041925">
    <property type="entry name" value="CT_Formate-Dh_H"/>
</dbReference>
<dbReference type="GO" id="GO:0015942">
    <property type="term" value="P:formate metabolic process"/>
    <property type="evidence" value="ECO:0007669"/>
    <property type="project" value="InterPro"/>
</dbReference>
<dbReference type="InterPro" id="IPR050123">
    <property type="entry name" value="Prok_molybdopt-oxidoreductase"/>
</dbReference>
<dbReference type="PROSITE" id="PS00551">
    <property type="entry name" value="MOLYBDOPTERIN_PROK_1"/>
    <property type="match status" value="1"/>
</dbReference>
<dbReference type="PROSITE" id="PS51379">
    <property type="entry name" value="4FE4S_FER_2"/>
    <property type="match status" value="2"/>
</dbReference>
<dbReference type="SUPFAM" id="SSF53706">
    <property type="entry name" value="Formate dehydrogenase/DMSO reductase, domains 1-3"/>
    <property type="match status" value="1"/>
</dbReference>
<organism evidence="11 12">
    <name type="scientific">Tepidimonas charontis</name>
    <dbReference type="NCBI Taxonomy" id="2267262"/>
    <lineage>
        <taxon>Bacteria</taxon>
        <taxon>Pseudomonadati</taxon>
        <taxon>Pseudomonadota</taxon>
        <taxon>Betaproteobacteria</taxon>
        <taxon>Burkholderiales</taxon>
        <taxon>Tepidimonas</taxon>
    </lineage>
</organism>